<evidence type="ECO:0000313" key="2">
    <source>
        <dbReference type="EMBL" id="KAA8569505.1"/>
    </source>
</evidence>
<dbReference type="OrthoDB" id="3489571at2759"/>
<sequence>MSSTLIKTLVLLTLTSLTVADLHTNAICIDVAKSGAYLYNAGATQASCNNYKKRNTGGEQWDKCPDCYMKTSTGIPHCRSDASHLGGDEITYYCKQNGAANALTL</sequence>
<comment type="caution">
    <text evidence="2">The sequence shown here is derived from an EMBL/GenBank/DDBJ whole genome shotgun (WGS) entry which is preliminary data.</text>
</comment>
<dbReference type="VEuPathDB" id="FungiDB:MFRU_004g02710"/>
<proteinExistence type="predicted"/>
<name>A0A5M9JRE7_MONFR</name>
<reference evidence="2 3" key="1">
    <citation type="submission" date="2019-06" db="EMBL/GenBank/DDBJ databases">
        <title>Genome Sequence of the Brown Rot Fungal Pathogen Monilinia fructicola.</title>
        <authorList>
            <person name="De Miccolis Angelini R.M."/>
            <person name="Landi L."/>
            <person name="Abate D."/>
            <person name="Pollastro S."/>
            <person name="Romanazzi G."/>
            <person name="Faretra F."/>
        </authorList>
    </citation>
    <scope>NUCLEOTIDE SEQUENCE [LARGE SCALE GENOMIC DNA]</scope>
    <source>
        <strain evidence="2 3">Mfrc123</strain>
    </source>
</reference>
<dbReference type="AlphaFoldDB" id="A0A5M9JRE7"/>
<feature type="chain" id="PRO_5024393977" description="Secreted protein" evidence="1">
    <location>
        <begin position="21"/>
        <end position="105"/>
    </location>
</feature>
<organism evidence="2 3">
    <name type="scientific">Monilinia fructicola</name>
    <name type="common">Brown rot fungus</name>
    <name type="synonym">Ciboria fructicola</name>
    <dbReference type="NCBI Taxonomy" id="38448"/>
    <lineage>
        <taxon>Eukaryota</taxon>
        <taxon>Fungi</taxon>
        <taxon>Dikarya</taxon>
        <taxon>Ascomycota</taxon>
        <taxon>Pezizomycotina</taxon>
        <taxon>Leotiomycetes</taxon>
        <taxon>Helotiales</taxon>
        <taxon>Sclerotiniaceae</taxon>
        <taxon>Monilinia</taxon>
    </lineage>
</organism>
<keyword evidence="1" id="KW-0732">Signal</keyword>
<accession>A0A5M9JRE7</accession>
<evidence type="ECO:0000256" key="1">
    <source>
        <dbReference type="SAM" id="SignalP"/>
    </source>
</evidence>
<dbReference type="EMBL" id="VICG01000008">
    <property type="protein sequence ID" value="KAA8569505.1"/>
    <property type="molecule type" value="Genomic_DNA"/>
</dbReference>
<dbReference type="Proteomes" id="UP000322873">
    <property type="component" value="Unassembled WGS sequence"/>
</dbReference>
<feature type="signal peptide" evidence="1">
    <location>
        <begin position="1"/>
        <end position="20"/>
    </location>
</feature>
<protein>
    <recommendedName>
        <fullName evidence="4">Secreted protein</fullName>
    </recommendedName>
</protein>
<gene>
    <name evidence="2" type="ORF">EYC84_001131</name>
</gene>
<evidence type="ECO:0008006" key="4">
    <source>
        <dbReference type="Google" id="ProtNLM"/>
    </source>
</evidence>
<evidence type="ECO:0000313" key="3">
    <source>
        <dbReference type="Proteomes" id="UP000322873"/>
    </source>
</evidence>
<keyword evidence="3" id="KW-1185">Reference proteome</keyword>